<dbReference type="EMBL" id="JAQMWT010000407">
    <property type="protein sequence ID" value="KAJ8601709.1"/>
    <property type="molecule type" value="Genomic_DNA"/>
</dbReference>
<dbReference type="SUPFAM" id="SSF52540">
    <property type="entry name" value="P-loop containing nucleoside triphosphate hydrolases"/>
    <property type="match status" value="1"/>
</dbReference>
<dbReference type="InterPro" id="IPR027417">
    <property type="entry name" value="P-loop_NTPase"/>
</dbReference>
<comment type="caution">
    <text evidence="1">The sequence shown here is derived from an EMBL/GenBank/DDBJ whole genome shotgun (WGS) entry which is preliminary data.</text>
</comment>
<organism evidence="1 2">
    <name type="scientific">Chrysophaeum taylorii</name>
    <dbReference type="NCBI Taxonomy" id="2483200"/>
    <lineage>
        <taxon>Eukaryota</taxon>
        <taxon>Sar</taxon>
        <taxon>Stramenopiles</taxon>
        <taxon>Ochrophyta</taxon>
        <taxon>Pelagophyceae</taxon>
        <taxon>Pelagomonadales</taxon>
        <taxon>Pelagomonadaceae</taxon>
        <taxon>Chrysophaeum</taxon>
    </lineage>
</organism>
<dbReference type="GO" id="GO:0008146">
    <property type="term" value="F:sulfotransferase activity"/>
    <property type="evidence" value="ECO:0007669"/>
    <property type="project" value="InterPro"/>
</dbReference>
<proteinExistence type="predicted"/>
<keyword evidence="2" id="KW-1185">Reference proteome</keyword>
<dbReference type="Proteomes" id="UP001230188">
    <property type="component" value="Unassembled WGS sequence"/>
</dbReference>
<dbReference type="Pfam" id="PF03567">
    <property type="entry name" value="Sulfotransfer_2"/>
    <property type="match status" value="1"/>
</dbReference>
<evidence type="ECO:0000313" key="2">
    <source>
        <dbReference type="Proteomes" id="UP001230188"/>
    </source>
</evidence>
<sequence>MRVGFVLVAVGAVRPNPKKQFAFLHIPKTAGATIEELLGKRERRVNNVTKLGGCVFWHTPPQFLRPNPYAHTPTFCVVREPLDRLLSEFKMYTKGPKINSTRAAVTFMQRVLVRRVPTYVGKDCHYWPQHLWVWDASGACTCRHVLRFERLEHDFDTLMREWGDPDRLRGYRKVKRHHTGSSLTPADIPPDLAMRVRAAYALDMVHFGYGDGRGNLYAVPTNPHVRANDSLRTCVPLADIPAPIRQNHTLSS</sequence>
<accession>A0AAD7XKP5</accession>
<protein>
    <recommendedName>
        <fullName evidence="3">Sulfotransferase family protein</fullName>
    </recommendedName>
</protein>
<name>A0AAD7XKP5_9STRA</name>
<dbReference type="AlphaFoldDB" id="A0AAD7XKP5"/>
<evidence type="ECO:0008006" key="3">
    <source>
        <dbReference type="Google" id="ProtNLM"/>
    </source>
</evidence>
<gene>
    <name evidence="1" type="ORF">CTAYLR_003173</name>
</gene>
<dbReference type="InterPro" id="IPR005331">
    <property type="entry name" value="Sulfotransferase"/>
</dbReference>
<reference evidence="1" key="1">
    <citation type="submission" date="2023-01" db="EMBL/GenBank/DDBJ databases">
        <title>Metagenome sequencing of chrysophaentin producing Chrysophaeum taylorii.</title>
        <authorList>
            <person name="Davison J."/>
            <person name="Bewley C."/>
        </authorList>
    </citation>
    <scope>NUCLEOTIDE SEQUENCE</scope>
    <source>
        <strain evidence="1">NIES-1699</strain>
    </source>
</reference>
<dbReference type="Gene3D" id="3.40.50.300">
    <property type="entry name" value="P-loop containing nucleotide triphosphate hydrolases"/>
    <property type="match status" value="1"/>
</dbReference>
<evidence type="ECO:0000313" key="1">
    <source>
        <dbReference type="EMBL" id="KAJ8601709.1"/>
    </source>
</evidence>
<dbReference type="GO" id="GO:0016020">
    <property type="term" value="C:membrane"/>
    <property type="evidence" value="ECO:0007669"/>
    <property type="project" value="InterPro"/>
</dbReference>